<dbReference type="InterPro" id="IPR036390">
    <property type="entry name" value="WH_DNA-bd_sf"/>
</dbReference>
<sequence>MSKNVFSQLKQSPVRREGLAEKVLHRILDLIRSGNLKPGDKLPSERNLMEIFDVSRPPIREALSALNILGVVETRHGGGAIITDLDAEKLLGPLDFFLSISNQNIEGTFDCRRLIESEAAAKAAMSQDVEARNELMIHANAQRKLKDAVAFRIADKEFHERISLLSKNEMLSRLSDGLYNLGLDIRRMATENPATVKRSVREHIAIAEAIRAGNPDQARDEMTKHLDSIERSTLEIISKQAEIA</sequence>
<evidence type="ECO:0000256" key="3">
    <source>
        <dbReference type="ARBA" id="ARBA00023163"/>
    </source>
</evidence>
<dbReference type="PANTHER" id="PTHR43537">
    <property type="entry name" value="TRANSCRIPTIONAL REGULATOR, GNTR FAMILY"/>
    <property type="match status" value="1"/>
</dbReference>
<comment type="caution">
    <text evidence="5">The sequence shown here is derived from an EMBL/GenBank/DDBJ whole genome shotgun (WGS) entry which is preliminary data.</text>
</comment>
<dbReference type="Gene3D" id="1.20.120.530">
    <property type="entry name" value="GntR ligand-binding domain-like"/>
    <property type="match status" value="1"/>
</dbReference>
<dbReference type="Pfam" id="PF00392">
    <property type="entry name" value="GntR"/>
    <property type="match status" value="1"/>
</dbReference>
<organism evidence="5 6">
    <name type="scientific">Kiloniella litopenaei</name>
    <dbReference type="NCBI Taxonomy" id="1549748"/>
    <lineage>
        <taxon>Bacteria</taxon>
        <taxon>Pseudomonadati</taxon>
        <taxon>Pseudomonadota</taxon>
        <taxon>Alphaproteobacteria</taxon>
        <taxon>Rhodospirillales</taxon>
        <taxon>Kiloniellaceae</taxon>
        <taxon>Kiloniella</taxon>
    </lineage>
</organism>
<dbReference type="InterPro" id="IPR036388">
    <property type="entry name" value="WH-like_DNA-bd_sf"/>
</dbReference>
<dbReference type="PRINTS" id="PR00035">
    <property type="entry name" value="HTHGNTR"/>
</dbReference>
<dbReference type="AlphaFoldDB" id="A0A0M2REB7"/>
<keyword evidence="3" id="KW-0804">Transcription</keyword>
<accession>A0A0M2REB7</accession>
<dbReference type="InterPro" id="IPR011711">
    <property type="entry name" value="GntR_C"/>
</dbReference>
<dbReference type="InterPro" id="IPR000524">
    <property type="entry name" value="Tscrpt_reg_HTH_GntR"/>
</dbReference>
<dbReference type="Pfam" id="PF07729">
    <property type="entry name" value="FCD"/>
    <property type="match status" value="1"/>
</dbReference>
<keyword evidence="2" id="KW-0238">DNA-binding</keyword>
<reference evidence="5 6" key="1">
    <citation type="submission" date="2015-03" db="EMBL/GenBank/DDBJ databases">
        <title>Genome sequence of Kiloniella sp. P1-1, isolated from the gut microflora of Pacific white shrimp, Penaeus vannamei.</title>
        <authorList>
            <person name="Shao Z."/>
            <person name="Wang L."/>
            <person name="Li X."/>
        </authorList>
    </citation>
    <scope>NUCLEOTIDE SEQUENCE [LARGE SCALE GENOMIC DNA]</scope>
    <source>
        <strain evidence="5 6">P1-1</strain>
    </source>
</reference>
<protein>
    <recommendedName>
        <fullName evidence="4">HTH gntR-type domain-containing protein</fullName>
    </recommendedName>
</protein>
<dbReference type="STRING" id="1549748.WH95_01560"/>
<dbReference type="OrthoDB" id="6087511at2"/>
<evidence type="ECO:0000313" key="6">
    <source>
        <dbReference type="Proteomes" id="UP000034491"/>
    </source>
</evidence>
<dbReference type="SMART" id="SM00345">
    <property type="entry name" value="HTH_GNTR"/>
    <property type="match status" value="1"/>
</dbReference>
<dbReference type="Proteomes" id="UP000034491">
    <property type="component" value="Unassembled WGS sequence"/>
</dbReference>
<feature type="domain" description="HTH gntR-type" evidence="4">
    <location>
        <begin position="17"/>
        <end position="85"/>
    </location>
</feature>
<evidence type="ECO:0000313" key="5">
    <source>
        <dbReference type="EMBL" id="KKJ78779.1"/>
    </source>
</evidence>
<evidence type="ECO:0000256" key="2">
    <source>
        <dbReference type="ARBA" id="ARBA00023125"/>
    </source>
</evidence>
<evidence type="ECO:0000259" key="4">
    <source>
        <dbReference type="PROSITE" id="PS50949"/>
    </source>
</evidence>
<dbReference type="CDD" id="cd07377">
    <property type="entry name" value="WHTH_GntR"/>
    <property type="match status" value="1"/>
</dbReference>
<dbReference type="PROSITE" id="PS50949">
    <property type="entry name" value="HTH_GNTR"/>
    <property type="match status" value="1"/>
</dbReference>
<dbReference type="Gene3D" id="1.10.10.10">
    <property type="entry name" value="Winged helix-like DNA-binding domain superfamily/Winged helix DNA-binding domain"/>
    <property type="match status" value="1"/>
</dbReference>
<keyword evidence="6" id="KW-1185">Reference proteome</keyword>
<gene>
    <name evidence="5" type="ORF">WH95_01560</name>
</gene>
<dbReference type="RefSeq" id="WP_046501992.1">
    <property type="nucleotide sequence ID" value="NZ_LANI01000001.1"/>
</dbReference>
<dbReference type="SUPFAM" id="SSF48008">
    <property type="entry name" value="GntR ligand-binding domain-like"/>
    <property type="match status" value="1"/>
</dbReference>
<keyword evidence="1" id="KW-0805">Transcription regulation</keyword>
<dbReference type="GO" id="GO:0003700">
    <property type="term" value="F:DNA-binding transcription factor activity"/>
    <property type="evidence" value="ECO:0007669"/>
    <property type="project" value="InterPro"/>
</dbReference>
<dbReference type="EMBL" id="LANI01000001">
    <property type="protein sequence ID" value="KKJ78779.1"/>
    <property type="molecule type" value="Genomic_DNA"/>
</dbReference>
<dbReference type="SMART" id="SM00895">
    <property type="entry name" value="FCD"/>
    <property type="match status" value="1"/>
</dbReference>
<name>A0A0M2REB7_9PROT</name>
<proteinExistence type="predicted"/>
<dbReference type="SUPFAM" id="SSF46785">
    <property type="entry name" value="Winged helix' DNA-binding domain"/>
    <property type="match status" value="1"/>
</dbReference>
<dbReference type="GO" id="GO:0003677">
    <property type="term" value="F:DNA binding"/>
    <property type="evidence" value="ECO:0007669"/>
    <property type="project" value="UniProtKB-KW"/>
</dbReference>
<evidence type="ECO:0000256" key="1">
    <source>
        <dbReference type="ARBA" id="ARBA00023015"/>
    </source>
</evidence>
<dbReference type="InterPro" id="IPR008920">
    <property type="entry name" value="TF_FadR/GntR_C"/>
</dbReference>
<dbReference type="PANTHER" id="PTHR43537:SF5">
    <property type="entry name" value="UXU OPERON TRANSCRIPTIONAL REGULATOR"/>
    <property type="match status" value="1"/>
</dbReference>